<dbReference type="GeneID" id="92379087"/>
<keyword evidence="9" id="KW-1185">Reference proteome</keyword>
<evidence type="ECO:0000256" key="4">
    <source>
        <dbReference type="ARBA" id="ARBA00023136"/>
    </source>
</evidence>
<dbReference type="GO" id="GO:0098552">
    <property type="term" value="C:side of membrane"/>
    <property type="evidence" value="ECO:0007669"/>
    <property type="project" value="UniProtKB-KW"/>
</dbReference>
<evidence type="ECO:0000256" key="1">
    <source>
        <dbReference type="ARBA" id="ARBA00004609"/>
    </source>
</evidence>
<proteinExistence type="predicted"/>
<evidence type="ECO:0000313" key="9">
    <source>
        <dbReference type="Proteomes" id="UP000195570"/>
    </source>
</evidence>
<evidence type="ECO:0000256" key="3">
    <source>
        <dbReference type="ARBA" id="ARBA00022622"/>
    </source>
</evidence>
<dbReference type="SUPFAM" id="SSF58087">
    <property type="entry name" value="Variant surface glycoprotein (N-terminal domain)"/>
    <property type="match status" value="1"/>
</dbReference>
<dbReference type="AlphaFoldDB" id="A0A1G4HYE9"/>
<accession>A0A1G4HYE9</accession>
<keyword evidence="2" id="KW-1003">Cell membrane</keyword>
<dbReference type="Pfam" id="PF00913">
    <property type="entry name" value="Trypan_glycop"/>
    <property type="match status" value="1"/>
</dbReference>
<evidence type="ECO:0000259" key="7">
    <source>
        <dbReference type="Pfam" id="PF00913"/>
    </source>
</evidence>
<keyword evidence="3" id="KW-0336">GPI-anchor</keyword>
<evidence type="ECO:0000256" key="5">
    <source>
        <dbReference type="ARBA" id="ARBA00023180"/>
    </source>
</evidence>
<evidence type="ECO:0000256" key="2">
    <source>
        <dbReference type="ARBA" id="ARBA00022475"/>
    </source>
</evidence>
<keyword evidence="5" id="KW-0325">Glycoprotein</keyword>
<dbReference type="InterPro" id="IPR001812">
    <property type="entry name" value="Trypano_VSG_A_N_dom"/>
</dbReference>
<evidence type="ECO:0000313" key="8">
    <source>
        <dbReference type="EMBL" id="SCU64200.1"/>
    </source>
</evidence>
<dbReference type="Gene3D" id="3.90.150.10">
    <property type="entry name" value="Variant Surface Glycoprotein, subunit A domain 1"/>
    <property type="match status" value="1"/>
</dbReference>
<organism evidence="8 9">
    <name type="scientific">Trypanosoma equiperdum</name>
    <dbReference type="NCBI Taxonomy" id="5694"/>
    <lineage>
        <taxon>Eukaryota</taxon>
        <taxon>Discoba</taxon>
        <taxon>Euglenozoa</taxon>
        <taxon>Kinetoplastea</taxon>
        <taxon>Metakinetoplastina</taxon>
        <taxon>Trypanosomatida</taxon>
        <taxon>Trypanosomatidae</taxon>
        <taxon>Trypanosoma</taxon>
    </lineage>
</organism>
<keyword evidence="6" id="KW-0449">Lipoprotein</keyword>
<dbReference type="Gene3D" id="1.10.470.10">
    <property type="entry name" value="Variant Surface Glycoprotein, subunit A, domain 2"/>
    <property type="match status" value="1"/>
</dbReference>
<dbReference type="GO" id="GO:0005886">
    <property type="term" value="C:plasma membrane"/>
    <property type="evidence" value="ECO:0007669"/>
    <property type="project" value="UniProtKB-SubCell"/>
</dbReference>
<comment type="caution">
    <text evidence="8">The sequence shown here is derived from an EMBL/GenBank/DDBJ whole genome shotgun (WGS) entry which is preliminary data.</text>
</comment>
<dbReference type="GO" id="GO:0042783">
    <property type="term" value="P:symbiont-mediated evasion of host immune response"/>
    <property type="evidence" value="ECO:0007669"/>
    <property type="project" value="InterPro"/>
</dbReference>
<feature type="domain" description="Trypanosome variant surface glycoprotein A-type N-terminal" evidence="7">
    <location>
        <begin position="38"/>
        <end position="194"/>
    </location>
</feature>
<protein>
    <recommendedName>
        <fullName evidence="7">Trypanosome variant surface glycoprotein A-type N-terminal domain-containing protein</fullName>
    </recommendedName>
</protein>
<sequence length="226" mass="24179">MSAEAAQFPPDLKFKQTDLHMAVQIACAQAGGAACSAATAGHKILTKASFSSEAIQKADGALTAGKHKPIETGQLLTQQTLPTALNADTASIRAAVNKLQQVKALTDSDVFTNNGELREYIKTQIHNLQPADKEQPPVATQISEHISKNYGAGSTGFSDKIWKAAKDTPLKYLTAKQIERKKLEIVTDIDDLSAPLALSLSKEETKPENLCETASIAKSPRSIAVR</sequence>
<dbReference type="Proteomes" id="UP000195570">
    <property type="component" value="Unassembled WGS sequence"/>
</dbReference>
<name>A0A1G4HYE9_TRYEQ</name>
<reference evidence="8" key="1">
    <citation type="submission" date="2016-09" db="EMBL/GenBank/DDBJ databases">
        <authorList>
            <person name="Hebert L."/>
            <person name="Moumen B."/>
        </authorList>
    </citation>
    <scope>NUCLEOTIDE SEQUENCE [LARGE SCALE GENOMIC DNA]</scope>
    <source>
        <strain evidence="8">OVI</strain>
    </source>
</reference>
<keyword evidence="4" id="KW-0472">Membrane</keyword>
<dbReference type="VEuPathDB" id="TriTrypDB:TEOVI_000514700"/>
<gene>
    <name evidence="8" type="ORF">TEOVI_000514700</name>
</gene>
<comment type="subcellular location">
    <subcellularLocation>
        <location evidence="1">Cell membrane</location>
        <topology evidence="1">Lipid-anchor</topology>
        <topology evidence="1">GPI-anchor</topology>
    </subcellularLocation>
</comment>
<evidence type="ECO:0000256" key="6">
    <source>
        <dbReference type="ARBA" id="ARBA00023288"/>
    </source>
</evidence>
<dbReference type="EMBL" id="CZPT02000006">
    <property type="protein sequence ID" value="SCU64200.1"/>
    <property type="molecule type" value="Genomic_DNA"/>
</dbReference>
<dbReference type="RefSeq" id="XP_067075992.1">
    <property type="nucleotide sequence ID" value="XM_067219891.1"/>
</dbReference>